<dbReference type="RefSeq" id="XP_006645428.1">
    <property type="nucleotide sequence ID" value="XM_006645365.1"/>
</dbReference>
<dbReference type="Gramene" id="OB01G10300.1">
    <property type="protein sequence ID" value="OB01G10300.1"/>
    <property type="gene ID" value="OB01G10300"/>
</dbReference>
<keyword evidence="5" id="KW-0539">Nucleus</keyword>
<dbReference type="PANTHER" id="PTHR31744:SF92">
    <property type="entry name" value="NAC DOMAIN-CONTAINING PROTEIN 87"/>
    <property type="match status" value="1"/>
</dbReference>
<dbReference type="EnsemblPlants" id="OB01G10300.1">
    <property type="protein sequence ID" value="OB01G10300.1"/>
    <property type="gene ID" value="OB01G10300"/>
</dbReference>
<keyword evidence="2" id="KW-0805">Transcription regulation</keyword>
<sequence length="321" mass="35486">MGEQQQQQPELPPGFRFHPTDEEIITFYLTPKVLDSRGFCVAAIGEVDLNKCEPWDLPGKAKMIGEKEWYFYCQKDRKYPTGMRTNRATEAGYWKATGKDKEIFRHHHLLVGMKKTLVFYKGRAPKGDKTNWVMHEYRLADASSSAADPTPSPRHDDWAVCRIFHKSSGIKKPLMPVPMPMPVQLQATYHQQMAMGIIPMPMQPMVDLQVDDFPNGLPPLMAPAPPPPGSSYSTLPGFPGSGLPLPMNGGGQQFGNPPAPMPQFYHQQMDGGYVGEPVSEPSSLVSQDTEQNSNNAAAAAAAEISSVACNMVAMDGAMWKY</sequence>
<dbReference type="GO" id="GO:0005634">
    <property type="term" value="C:nucleus"/>
    <property type="evidence" value="ECO:0007669"/>
    <property type="project" value="UniProtKB-SubCell"/>
</dbReference>
<dbReference type="KEGG" id="obr:102714517"/>
<evidence type="ECO:0000313" key="8">
    <source>
        <dbReference type="Proteomes" id="UP000006038"/>
    </source>
</evidence>
<evidence type="ECO:0000256" key="3">
    <source>
        <dbReference type="ARBA" id="ARBA00023125"/>
    </source>
</evidence>
<dbReference type="InterPro" id="IPR036093">
    <property type="entry name" value="NAC_dom_sf"/>
</dbReference>
<comment type="subcellular location">
    <subcellularLocation>
        <location evidence="1">Nucleus</location>
    </subcellularLocation>
</comment>
<dbReference type="GO" id="GO:0006355">
    <property type="term" value="P:regulation of DNA-templated transcription"/>
    <property type="evidence" value="ECO:0007669"/>
    <property type="project" value="InterPro"/>
</dbReference>
<dbReference type="Proteomes" id="UP000006038">
    <property type="component" value="Chromosome 1"/>
</dbReference>
<protein>
    <recommendedName>
        <fullName evidence="6">NAC domain-containing protein</fullName>
    </recommendedName>
</protein>
<dbReference type="Pfam" id="PF02365">
    <property type="entry name" value="NAM"/>
    <property type="match status" value="1"/>
</dbReference>
<keyword evidence="4" id="KW-0804">Transcription</keyword>
<feature type="domain" description="NAC" evidence="6">
    <location>
        <begin position="11"/>
        <end position="166"/>
    </location>
</feature>
<accession>J3KVM4</accession>
<dbReference type="PROSITE" id="PS51005">
    <property type="entry name" value="NAC"/>
    <property type="match status" value="1"/>
</dbReference>
<proteinExistence type="predicted"/>
<dbReference type="AlphaFoldDB" id="J3KVM4"/>
<evidence type="ECO:0000256" key="1">
    <source>
        <dbReference type="ARBA" id="ARBA00004123"/>
    </source>
</evidence>
<dbReference type="GO" id="GO:0003677">
    <property type="term" value="F:DNA binding"/>
    <property type="evidence" value="ECO:0007669"/>
    <property type="project" value="UniProtKB-KW"/>
</dbReference>
<keyword evidence="3" id="KW-0238">DNA-binding</keyword>
<gene>
    <name evidence="7" type="primary">LOC102714517</name>
</gene>
<evidence type="ECO:0000259" key="6">
    <source>
        <dbReference type="PROSITE" id="PS51005"/>
    </source>
</evidence>
<evidence type="ECO:0000256" key="5">
    <source>
        <dbReference type="ARBA" id="ARBA00023242"/>
    </source>
</evidence>
<dbReference type="InterPro" id="IPR003441">
    <property type="entry name" value="NAC-dom"/>
</dbReference>
<dbReference type="SUPFAM" id="SSF101941">
    <property type="entry name" value="NAC domain"/>
    <property type="match status" value="1"/>
</dbReference>
<reference evidence="7" key="1">
    <citation type="journal article" date="2013" name="Nat. Commun.">
        <title>Whole-genome sequencing of Oryza brachyantha reveals mechanisms underlying Oryza genome evolution.</title>
        <authorList>
            <person name="Chen J."/>
            <person name="Huang Q."/>
            <person name="Gao D."/>
            <person name="Wang J."/>
            <person name="Lang Y."/>
            <person name="Liu T."/>
            <person name="Li B."/>
            <person name="Bai Z."/>
            <person name="Luis Goicoechea J."/>
            <person name="Liang C."/>
            <person name="Chen C."/>
            <person name="Zhang W."/>
            <person name="Sun S."/>
            <person name="Liao Y."/>
            <person name="Zhang X."/>
            <person name="Yang L."/>
            <person name="Song C."/>
            <person name="Wang M."/>
            <person name="Shi J."/>
            <person name="Liu G."/>
            <person name="Liu J."/>
            <person name="Zhou H."/>
            <person name="Zhou W."/>
            <person name="Yu Q."/>
            <person name="An N."/>
            <person name="Chen Y."/>
            <person name="Cai Q."/>
            <person name="Wang B."/>
            <person name="Liu B."/>
            <person name="Min J."/>
            <person name="Huang Y."/>
            <person name="Wu H."/>
            <person name="Li Z."/>
            <person name="Zhang Y."/>
            <person name="Yin Y."/>
            <person name="Song W."/>
            <person name="Jiang J."/>
            <person name="Jackson S.A."/>
            <person name="Wing R.A."/>
            <person name="Wang J."/>
            <person name="Chen M."/>
        </authorList>
    </citation>
    <scope>NUCLEOTIDE SEQUENCE [LARGE SCALE GENOMIC DNA]</scope>
    <source>
        <strain evidence="7">cv. IRGC 101232</strain>
    </source>
</reference>
<dbReference type="PANTHER" id="PTHR31744">
    <property type="entry name" value="PROTEIN CUP-SHAPED COTYLEDON 2-RELATED"/>
    <property type="match status" value="1"/>
</dbReference>
<keyword evidence="8" id="KW-1185">Reference proteome</keyword>
<evidence type="ECO:0000256" key="2">
    <source>
        <dbReference type="ARBA" id="ARBA00023015"/>
    </source>
</evidence>
<organism evidence="7">
    <name type="scientific">Oryza brachyantha</name>
    <name type="common">malo sina</name>
    <dbReference type="NCBI Taxonomy" id="4533"/>
    <lineage>
        <taxon>Eukaryota</taxon>
        <taxon>Viridiplantae</taxon>
        <taxon>Streptophyta</taxon>
        <taxon>Embryophyta</taxon>
        <taxon>Tracheophyta</taxon>
        <taxon>Spermatophyta</taxon>
        <taxon>Magnoliopsida</taxon>
        <taxon>Liliopsida</taxon>
        <taxon>Poales</taxon>
        <taxon>Poaceae</taxon>
        <taxon>BOP clade</taxon>
        <taxon>Oryzoideae</taxon>
        <taxon>Oryzeae</taxon>
        <taxon>Oryzinae</taxon>
        <taxon>Oryza</taxon>
    </lineage>
</organism>
<dbReference type="GeneID" id="102714517"/>
<dbReference type="eggNOG" id="ENOG502QSPY">
    <property type="taxonomic scope" value="Eukaryota"/>
</dbReference>
<dbReference type="HOGENOM" id="CLU_035664_6_0_1"/>
<evidence type="ECO:0000256" key="4">
    <source>
        <dbReference type="ARBA" id="ARBA00023163"/>
    </source>
</evidence>
<dbReference type="Gene3D" id="2.170.150.80">
    <property type="entry name" value="NAC domain"/>
    <property type="match status" value="1"/>
</dbReference>
<dbReference type="OrthoDB" id="1424968at2759"/>
<evidence type="ECO:0000313" key="7">
    <source>
        <dbReference type="EnsemblPlants" id="OB01G10300.1"/>
    </source>
</evidence>
<dbReference type="FunFam" id="2.170.150.80:FF:000006">
    <property type="entry name" value="NAC domain-containing protein 100-like"/>
    <property type="match status" value="1"/>
</dbReference>
<name>J3KVM4_ORYBR</name>
<reference evidence="7" key="2">
    <citation type="submission" date="2013-04" db="UniProtKB">
        <authorList>
            <consortium name="EnsemblPlants"/>
        </authorList>
    </citation>
    <scope>IDENTIFICATION</scope>
</reference>
<dbReference type="OMA" id="ECHPRSE"/>
<dbReference type="STRING" id="4533.J3KVM4"/>